<dbReference type="PANTHER" id="PTHR38445">
    <property type="entry name" value="HTH-TYPE TRANSCRIPTIONAL REPRESSOR YTRA"/>
    <property type="match status" value="1"/>
</dbReference>
<dbReference type="GO" id="GO:0003677">
    <property type="term" value="F:DNA binding"/>
    <property type="evidence" value="ECO:0007669"/>
    <property type="project" value="UniProtKB-KW"/>
</dbReference>
<dbReference type="CDD" id="cd07377">
    <property type="entry name" value="WHTH_GntR"/>
    <property type="match status" value="1"/>
</dbReference>
<evidence type="ECO:0000259" key="4">
    <source>
        <dbReference type="PROSITE" id="PS50949"/>
    </source>
</evidence>
<name>A0A417YNF8_9BACI</name>
<dbReference type="OrthoDB" id="9801546at2"/>
<evidence type="ECO:0000256" key="2">
    <source>
        <dbReference type="ARBA" id="ARBA00023125"/>
    </source>
</evidence>
<keyword evidence="3" id="KW-0804">Transcription</keyword>
<evidence type="ECO:0000256" key="3">
    <source>
        <dbReference type="ARBA" id="ARBA00023163"/>
    </source>
</evidence>
<dbReference type="Proteomes" id="UP000285456">
    <property type="component" value="Unassembled WGS sequence"/>
</dbReference>
<gene>
    <name evidence="5" type="ORF">D1B32_01670</name>
</gene>
<accession>A0A417YNF8</accession>
<dbReference type="SUPFAM" id="SSF46785">
    <property type="entry name" value="Winged helix' DNA-binding domain"/>
    <property type="match status" value="1"/>
</dbReference>
<dbReference type="InterPro" id="IPR000524">
    <property type="entry name" value="Tscrpt_reg_HTH_GntR"/>
</dbReference>
<dbReference type="InterPro" id="IPR036390">
    <property type="entry name" value="WH_DNA-bd_sf"/>
</dbReference>
<dbReference type="SMART" id="SM00345">
    <property type="entry name" value="HTH_GNTR"/>
    <property type="match status" value="1"/>
</dbReference>
<keyword evidence="1" id="KW-0805">Transcription regulation</keyword>
<proteinExistence type="predicted"/>
<evidence type="ECO:0000256" key="1">
    <source>
        <dbReference type="ARBA" id="ARBA00023015"/>
    </source>
</evidence>
<evidence type="ECO:0000313" key="5">
    <source>
        <dbReference type="EMBL" id="RHW35354.1"/>
    </source>
</evidence>
<keyword evidence="2" id="KW-0238">DNA-binding</keyword>
<dbReference type="PANTHER" id="PTHR38445:SF7">
    <property type="entry name" value="GNTR-FAMILY TRANSCRIPTIONAL REGULATOR"/>
    <property type="match status" value="1"/>
</dbReference>
<dbReference type="EMBL" id="QWEH01000001">
    <property type="protein sequence ID" value="RHW35354.1"/>
    <property type="molecule type" value="Genomic_DNA"/>
</dbReference>
<protein>
    <submittedName>
        <fullName evidence="5">GntR family transcriptional regulator</fullName>
    </submittedName>
</protein>
<dbReference type="Gene3D" id="1.10.10.10">
    <property type="entry name" value="Winged helix-like DNA-binding domain superfamily/Winged helix DNA-binding domain"/>
    <property type="match status" value="1"/>
</dbReference>
<comment type="caution">
    <text evidence="5">The sequence shown here is derived from an EMBL/GenBank/DDBJ whole genome shotgun (WGS) entry which is preliminary data.</text>
</comment>
<keyword evidence="6" id="KW-1185">Reference proteome</keyword>
<dbReference type="GO" id="GO:0003700">
    <property type="term" value="F:DNA-binding transcription factor activity"/>
    <property type="evidence" value="ECO:0007669"/>
    <property type="project" value="InterPro"/>
</dbReference>
<evidence type="ECO:0000313" key="6">
    <source>
        <dbReference type="Proteomes" id="UP000285456"/>
    </source>
</evidence>
<dbReference type="PROSITE" id="PS50949">
    <property type="entry name" value="HTH_GNTR"/>
    <property type="match status" value="1"/>
</dbReference>
<sequence>MQLPIHLSNESREPIYHQIEHQLKALIASGHIQAGTALPSIRGLAKDLEISVITIRRAYQNLEYQGFIETKQGKGTFVCDIEDALKQQVKINSVYETIERSIETAMSYNYTIEQIEEIFHNILMSYKKGE</sequence>
<feature type="domain" description="HTH gntR-type" evidence="4">
    <location>
        <begin position="13"/>
        <end position="81"/>
    </location>
</feature>
<dbReference type="AlphaFoldDB" id="A0A417YNF8"/>
<organism evidence="5 6">
    <name type="scientific">Oceanobacillus profundus</name>
    <dbReference type="NCBI Taxonomy" id="372463"/>
    <lineage>
        <taxon>Bacteria</taxon>
        <taxon>Bacillati</taxon>
        <taxon>Bacillota</taxon>
        <taxon>Bacilli</taxon>
        <taxon>Bacillales</taxon>
        <taxon>Bacillaceae</taxon>
        <taxon>Oceanobacillus</taxon>
    </lineage>
</organism>
<dbReference type="InterPro" id="IPR036388">
    <property type="entry name" value="WH-like_DNA-bd_sf"/>
</dbReference>
<dbReference type="Pfam" id="PF00392">
    <property type="entry name" value="GntR"/>
    <property type="match status" value="1"/>
</dbReference>
<reference evidence="5 6" key="1">
    <citation type="journal article" date="2007" name="Int. J. Syst. Evol. Microbiol.">
        <title>Oceanobacillus profundus sp. nov., isolated from a deep-sea sediment core.</title>
        <authorList>
            <person name="Kim Y.G."/>
            <person name="Choi D.H."/>
            <person name="Hyun S."/>
            <person name="Cho B.C."/>
        </authorList>
    </citation>
    <scope>NUCLEOTIDE SEQUENCE [LARGE SCALE GENOMIC DNA]</scope>
    <source>
        <strain evidence="5 6">DSM 18246</strain>
    </source>
</reference>
<dbReference type="RefSeq" id="WP_095307687.1">
    <property type="nucleotide sequence ID" value="NZ_JAMAWL010000007.1"/>
</dbReference>